<dbReference type="eggNOG" id="COG5007">
    <property type="taxonomic scope" value="Bacteria"/>
</dbReference>
<reference evidence="3 5" key="1">
    <citation type="journal article" date="2014" name="BMC Genomics">
        <title>The genome of the intracellular bacterium of the coastal bivalve, Solemya velum: a blueprint for thriving in and out of symbiosis.</title>
        <authorList>
            <person name="Dmytrenko O."/>
            <person name="Russell S.L."/>
            <person name="Loo W.T."/>
            <person name="Fontanez K.M."/>
            <person name="Liao L."/>
            <person name="Roeselers G."/>
            <person name="Sharma R."/>
            <person name="Stewart F.J."/>
            <person name="Newton I.L."/>
            <person name="Woyke T."/>
            <person name="Wu D."/>
            <person name="Lang J.M."/>
            <person name="Eisen J.A."/>
            <person name="Cavanaugh C.M."/>
        </authorList>
    </citation>
    <scope>NUCLEOTIDE SEQUENCE [LARGE SCALE GENOMIC DNA]</scope>
    <source>
        <strain evidence="3 5">WH</strain>
    </source>
</reference>
<evidence type="ECO:0000256" key="2">
    <source>
        <dbReference type="RuleBase" id="RU003860"/>
    </source>
</evidence>
<dbReference type="PANTHER" id="PTHR46229:SF2">
    <property type="entry name" value="BOLA-LIKE PROTEIN 1"/>
    <property type="match status" value="1"/>
</dbReference>
<dbReference type="OrthoDB" id="9812890at2"/>
<name>A0A0B0H9S3_SOVGS</name>
<organism evidence="3 5">
    <name type="scientific">Solemya velum gill symbiont</name>
    <dbReference type="NCBI Taxonomy" id="2340"/>
    <lineage>
        <taxon>Bacteria</taxon>
        <taxon>Pseudomonadati</taxon>
        <taxon>Pseudomonadota</taxon>
        <taxon>Gammaproteobacteria</taxon>
        <taxon>sulfur-oxidizing symbionts</taxon>
    </lineage>
</organism>
<dbReference type="InterPro" id="IPR036065">
    <property type="entry name" value="BolA-like_sf"/>
</dbReference>
<protein>
    <submittedName>
        <fullName evidence="4">BolA family protein</fullName>
    </submittedName>
    <submittedName>
        <fullName evidence="3">Transcriptional regulator</fullName>
    </submittedName>
</protein>
<dbReference type="SUPFAM" id="SSF82657">
    <property type="entry name" value="BolA-like"/>
    <property type="match status" value="1"/>
</dbReference>
<dbReference type="InterPro" id="IPR002634">
    <property type="entry name" value="BolA"/>
</dbReference>
<dbReference type="Proteomes" id="UP000030856">
    <property type="component" value="Unassembled WGS sequence"/>
</dbReference>
<dbReference type="STRING" id="2340.JV46_06320"/>
<dbReference type="AlphaFoldDB" id="A0A0B0H9S3"/>
<dbReference type="EMBL" id="MPNX01000023">
    <property type="protein sequence ID" value="OOY34060.1"/>
    <property type="molecule type" value="Genomic_DNA"/>
</dbReference>
<dbReference type="Gene3D" id="3.30.300.90">
    <property type="entry name" value="BolA-like"/>
    <property type="match status" value="1"/>
</dbReference>
<reference evidence="4 6" key="2">
    <citation type="submission" date="2016-11" db="EMBL/GenBank/DDBJ databases">
        <title>Mixed transmission modes and dynamic genome evolution in an obligate animal-bacterial symbiosis.</title>
        <authorList>
            <person name="Russell S.L."/>
            <person name="Corbett-Detig R.B."/>
            <person name="Cavanaugh C.M."/>
        </authorList>
    </citation>
    <scope>NUCLEOTIDE SEQUENCE [LARGE SCALE GENOMIC DNA]</scope>
    <source>
        <strain evidence="4">MA-KB16</strain>
    </source>
</reference>
<dbReference type="Proteomes" id="UP000190962">
    <property type="component" value="Unassembled WGS sequence"/>
</dbReference>
<dbReference type="EMBL" id="JRAA01000002">
    <property type="protein sequence ID" value="KHF24639.1"/>
    <property type="molecule type" value="Genomic_DNA"/>
</dbReference>
<dbReference type="GeneID" id="86992686"/>
<proteinExistence type="inferred from homology"/>
<dbReference type="PIRSF" id="PIRSF003113">
    <property type="entry name" value="BolA"/>
    <property type="match status" value="1"/>
</dbReference>
<evidence type="ECO:0000313" key="4">
    <source>
        <dbReference type="EMBL" id="OOY34060.1"/>
    </source>
</evidence>
<comment type="similarity">
    <text evidence="1 2">Belongs to the BolA/IbaG family.</text>
</comment>
<evidence type="ECO:0000313" key="5">
    <source>
        <dbReference type="Proteomes" id="UP000030856"/>
    </source>
</evidence>
<evidence type="ECO:0000313" key="3">
    <source>
        <dbReference type="EMBL" id="KHF24639.1"/>
    </source>
</evidence>
<dbReference type="PANTHER" id="PTHR46229">
    <property type="entry name" value="BOLA TRANSCRIPTION REGULATOR"/>
    <property type="match status" value="1"/>
</dbReference>
<evidence type="ECO:0000313" key="6">
    <source>
        <dbReference type="Proteomes" id="UP000190962"/>
    </source>
</evidence>
<comment type="caution">
    <text evidence="3">The sequence shown here is derived from an EMBL/GenBank/DDBJ whole genome shotgun (WGS) entry which is preliminary data.</text>
</comment>
<sequence length="76" mass="8306">METEAVKALIQQGMPGADITVTGDGRHFEAVIVSPEFEGKSLIQRHKMVMATVHDEITSDTLHALSIKAYTPEQAK</sequence>
<gene>
    <name evidence="4" type="ORF">BOV88_11945</name>
    <name evidence="3" type="ORF">JV46_06320</name>
</gene>
<dbReference type="PATRIC" id="fig|2340.3.peg.1282"/>
<dbReference type="RefSeq" id="WP_043116892.1">
    <property type="nucleotide sequence ID" value="NZ_JRAA01000002.1"/>
</dbReference>
<keyword evidence="5" id="KW-1185">Reference proteome</keyword>
<dbReference type="InterPro" id="IPR050961">
    <property type="entry name" value="BolA/IbaG_stress_morph_reg"/>
</dbReference>
<evidence type="ECO:0000256" key="1">
    <source>
        <dbReference type="ARBA" id="ARBA00005578"/>
    </source>
</evidence>
<accession>A0A0B0H9S3</accession>
<dbReference type="Pfam" id="PF01722">
    <property type="entry name" value="BolA"/>
    <property type="match status" value="1"/>
</dbReference>